<proteinExistence type="inferred from homology"/>
<keyword evidence="8 18" id="KW-0812">Transmembrane</keyword>
<comment type="similarity">
    <text evidence="3">Belongs to the NapC/NirT/NrfH family.</text>
</comment>
<evidence type="ECO:0000256" key="1">
    <source>
        <dbReference type="ARBA" id="ARBA00004249"/>
    </source>
</evidence>
<evidence type="ECO:0000256" key="15">
    <source>
        <dbReference type="PIRNR" id="PIRNR000014"/>
    </source>
</evidence>
<evidence type="ECO:0000256" key="16">
    <source>
        <dbReference type="PIRSR" id="PIRSR000014-1"/>
    </source>
</evidence>
<evidence type="ECO:0000256" key="9">
    <source>
        <dbReference type="ARBA" id="ARBA00022723"/>
    </source>
</evidence>
<dbReference type="InterPro" id="IPR009154">
    <property type="entry name" value="Membr-bd_4haem_cyt_TorC"/>
</dbReference>
<keyword evidence="10 15" id="KW-0249">Electron transport</keyword>
<evidence type="ECO:0000313" key="21">
    <source>
        <dbReference type="Proteomes" id="UP000253529"/>
    </source>
</evidence>
<dbReference type="InterPro" id="IPR036280">
    <property type="entry name" value="Multihaem_cyt_sf"/>
</dbReference>
<feature type="binding site" description="axial binding residue" evidence="17">
    <location>
        <position position="337"/>
    </location>
    <ligand>
        <name>heme</name>
        <dbReference type="ChEBI" id="CHEBI:30413"/>
        <label>5</label>
    </ligand>
    <ligandPart>
        <name>Fe</name>
        <dbReference type="ChEBI" id="CHEBI:18248"/>
    </ligandPart>
</feature>
<dbReference type="GO" id="GO:0009055">
    <property type="term" value="F:electron transfer activity"/>
    <property type="evidence" value="ECO:0007669"/>
    <property type="project" value="UniProtKB-UniRule"/>
</dbReference>
<dbReference type="GO" id="GO:0009276">
    <property type="term" value="C:Gram-negative-bacterium-type cell wall"/>
    <property type="evidence" value="ECO:0007669"/>
    <property type="project" value="UniProtKB-UniRule"/>
</dbReference>
<keyword evidence="5 15" id="KW-1003">Cell membrane</keyword>
<dbReference type="InterPro" id="IPR005126">
    <property type="entry name" value="NapC/NirT_cyt_c_N"/>
</dbReference>
<dbReference type="GO" id="GO:0020037">
    <property type="term" value="F:heme binding"/>
    <property type="evidence" value="ECO:0007669"/>
    <property type="project" value="UniProtKB-UniRule"/>
</dbReference>
<keyword evidence="7 15" id="KW-0349">Heme</keyword>
<dbReference type="RefSeq" id="WP_113889301.1">
    <property type="nucleotide sequence ID" value="NZ_QNRK01000010.1"/>
</dbReference>
<feature type="binding site" description="covalent" evidence="16">
    <location>
        <position position="135"/>
    </location>
    <ligand>
        <name>heme</name>
        <dbReference type="ChEBI" id="CHEBI:30413"/>
        <label>3</label>
    </ligand>
</feature>
<feature type="binding site" description="covalent" evidence="16">
    <location>
        <position position="168"/>
    </location>
    <ligand>
        <name>heme</name>
        <dbReference type="ChEBI" id="CHEBI:30413"/>
        <label>4</label>
    </ligand>
</feature>
<comment type="PTM">
    <text evidence="16">Binds 5 heme groups per subunit.</text>
</comment>
<dbReference type="GO" id="GO:0005886">
    <property type="term" value="C:plasma membrane"/>
    <property type="evidence" value="ECO:0007669"/>
    <property type="project" value="UniProtKB-SubCell"/>
</dbReference>
<dbReference type="OrthoDB" id="7360653at2"/>
<evidence type="ECO:0000256" key="2">
    <source>
        <dbReference type="ARBA" id="ARBA00006417"/>
    </source>
</evidence>
<evidence type="ECO:0000256" key="14">
    <source>
        <dbReference type="ARBA" id="ARBA00055242"/>
    </source>
</evidence>
<sequence>MWNPLAWRKTTWTLVGVGALGAIAGVVAWGGFNTAMEATNSIAFCVSCHEMRDTVYKEYQTSIHYKNPAGVRATCPDCHVPKDWIPKVARKVQATNELWHKLAGTIDTPEKFQAARASLAKEVWKTMKDTDSRECRNCHSFEAMDFAHQRPKAAERMQKAYNEGGQTCIDCHKGIAHKLPDMTAGFKAVHDDLASGSKSLTPVVGSTLYTLSTKPFWLDRPKSEGDASAGKLLPLTPLEVLERDGPWVKVKFGGWQQEGAERMVYALQGKRIFAAALGPDAIDKVAHGQTMKDADTDQQWTEASLVGWTTTADLVADRSKLFGYGAEMYNASCGLCHSLTPTTNYLANQWIGNLNAMKRNISLDDEQYRFLQKYVQLNAQDTGGAKEAGTNETGAKK</sequence>
<keyword evidence="21" id="KW-1185">Reference proteome</keyword>
<feature type="transmembrane region" description="Helical" evidence="18">
    <location>
        <begin position="12"/>
        <end position="32"/>
    </location>
</feature>
<evidence type="ECO:0000256" key="8">
    <source>
        <dbReference type="ARBA" id="ARBA00022692"/>
    </source>
</evidence>
<dbReference type="Proteomes" id="UP000253529">
    <property type="component" value="Unassembled WGS sequence"/>
</dbReference>
<dbReference type="SUPFAM" id="SSF48695">
    <property type="entry name" value="Multiheme cytochromes"/>
    <property type="match status" value="1"/>
</dbReference>
<name>A0A366FJ32_9HYPH</name>
<feature type="binding site" description="covalent" evidence="16">
    <location>
        <position position="45"/>
    </location>
    <ligand>
        <name>heme</name>
        <dbReference type="ChEBI" id="CHEBI:30413"/>
        <label>1</label>
    </ligand>
</feature>
<evidence type="ECO:0000256" key="17">
    <source>
        <dbReference type="PIRSR" id="PIRSR000014-2"/>
    </source>
</evidence>
<evidence type="ECO:0000256" key="10">
    <source>
        <dbReference type="ARBA" id="ARBA00022982"/>
    </source>
</evidence>
<feature type="binding site" description="axial binding residue" evidence="17">
    <location>
        <position position="49"/>
    </location>
    <ligand>
        <name>heme</name>
        <dbReference type="ChEBI" id="CHEBI:30413"/>
        <label>1</label>
    </ligand>
    <ligandPart>
        <name>Fe</name>
        <dbReference type="ChEBI" id="CHEBI:18248"/>
    </ligandPart>
</feature>
<dbReference type="Pfam" id="PF03264">
    <property type="entry name" value="Cytochrom_NNT"/>
    <property type="match status" value="1"/>
</dbReference>
<comment type="similarity">
    <text evidence="2 15">Belongs to the TorC/TorY family.</text>
</comment>
<keyword evidence="12 15" id="KW-0408">Iron</keyword>
<dbReference type="InterPro" id="IPR051174">
    <property type="entry name" value="Cytochrome_c-type_ET"/>
</dbReference>
<accession>A0A366FJ32</accession>
<reference evidence="20 21" key="1">
    <citation type="submission" date="2018-06" db="EMBL/GenBank/DDBJ databases">
        <title>Genomic Encyclopedia of Type Strains, Phase IV (KMG-IV): sequencing the most valuable type-strain genomes for metagenomic binning, comparative biology and taxonomic classification.</title>
        <authorList>
            <person name="Goeker M."/>
        </authorList>
    </citation>
    <scope>NUCLEOTIDE SEQUENCE [LARGE SCALE GENOMIC DNA]</scope>
    <source>
        <strain evidence="20 21">DSM 24875</strain>
    </source>
</reference>
<keyword evidence="11 18" id="KW-1133">Transmembrane helix</keyword>
<keyword evidence="9 15" id="KW-0479">Metal-binding</keyword>
<dbReference type="InterPro" id="IPR038266">
    <property type="entry name" value="NapC/NirT_cytc_sf"/>
</dbReference>
<feature type="binding site" description="covalent" evidence="16">
    <location>
        <position position="48"/>
    </location>
    <ligand>
        <name>heme</name>
        <dbReference type="ChEBI" id="CHEBI:30413"/>
        <label>1</label>
    </ligand>
</feature>
<dbReference type="Gene3D" id="1.10.3820.10">
    <property type="entry name" value="Di-heme elbow motif domain"/>
    <property type="match status" value="1"/>
</dbReference>
<evidence type="ECO:0000259" key="19">
    <source>
        <dbReference type="Pfam" id="PF03264"/>
    </source>
</evidence>
<feature type="binding site" description="axial binding residue" evidence="17">
    <location>
        <position position="79"/>
    </location>
    <ligand>
        <name>heme</name>
        <dbReference type="ChEBI" id="CHEBI:30413"/>
        <label>2</label>
    </ligand>
    <ligandPart>
        <name>Fe</name>
        <dbReference type="ChEBI" id="CHEBI:18248"/>
    </ligandPart>
</feature>
<feature type="binding site" description="covalent" evidence="16">
    <location>
        <position position="138"/>
    </location>
    <ligand>
        <name>heme</name>
        <dbReference type="ChEBI" id="CHEBI:30413"/>
        <label>3</label>
    </ligand>
</feature>
<keyword evidence="4 15" id="KW-0813">Transport</keyword>
<evidence type="ECO:0000256" key="3">
    <source>
        <dbReference type="ARBA" id="ARBA00007395"/>
    </source>
</evidence>
<evidence type="ECO:0000256" key="13">
    <source>
        <dbReference type="ARBA" id="ARBA00023136"/>
    </source>
</evidence>
<gene>
    <name evidence="20" type="ORF">DFR50_110152</name>
</gene>
<comment type="subcellular location">
    <subcellularLocation>
        <location evidence="1">Cell inner membrane</location>
        <topology evidence="1">Single-pass type II membrane protein</topology>
    </subcellularLocation>
</comment>
<evidence type="ECO:0000256" key="5">
    <source>
        <dbReference type="ARBA" id="ARBA00022475"/>
    </source>
</evidence>
<feature type="binding site" description="covalent" evidence="16">
    <location>
        <position position="171"/>
    </location>
    <ligand>
        <name>heme</name>
        <dbReference type="ChEBI" id="CHEBI:30413"/>
        <label>4</label>
    </ligand>
</feature>
<organism evidence="20 21">
    <name type="scientific">Roseiarcus fermentans</name>
    <dbReference type="NCBI Taxonomy" id="1473586"/>
    <lineage>
        <taxon>Bacteria</taxon>
        <taxon>Pseudomonadati</taxon>
        <taxon>Pseudomonadota</taxon>
        <taxon>Alphaproteobacteria</taxon>
        <taxon>Hyphomicrobiales</taxon>
        <taxon>Roseiarcaceae</taxon>
        <taxon>Roseiarcus</taxon>
    </lineage>
</organism>
<keyword evidence="13 15" id="KW-0472">Membrane</keyword>
<comment type="function">
    <text evidence="14">Mediates electron flow from quinones to the NapAB complex.</text>
</comment>
<dbReference type="PANTHER" id="PTHR30333:SF1">
    <property type="entry name" value="CYTOCHROME C-TYPE PROTEIN NAPC"/>
    <property type="match status" value="1"/>
</dbReference>
<evidence type="ECO:0000256" key="7">
    <source>
        <dbReference type="ARBA" id="ARBA00022617"/>
    </source>
</evidence>
<feature type="binding site" description="axial binding residue" evidence="17">
    <location>
        <position position="139"/>
    </location>
    <ligand>
        <name>heme</name>
        <dbReference type="ChEBI" id="CHEBI:30413"/>
        <label>3</label>
    </ligand>
    <ligandPart>
        <name>Fe</name>
        <dbReference type="ChEBI" id="CHEBI:18248"/>
    </ligandPart>
</feature>
<keyword evidence="6 15" id="KW-0997">Cell inner membrane</keyword>
<dbReference type="AlphaFoldDB" id="A0A366FJ32"/>
<feature type="binding site" description="covalent" evidence="16">
    <location>
        <position position="336"/>
    </location>
    <ligand>
        <name>heme</name>
        <dbReference type="ChEBI" id="CHEBI:30413"/>
        <label>5</label>
    </ligand>
</feature>
<evidence type="ECO:0000256" key="12">
    <source>
        <dbReference type="ARBA" id="ARBA00023004"/>
    </source>
</evidence>
<dbReference type="GO" id="GO:0005506">
    <property type="term" value="F:iron ion binding"/>
    <property type="evidence" value="ECO:0007669"/>
    <property type="project" value="UniProtKB-UniRule"/>
</dbReference>
<feature type="binding site" description="axial binding residue" evidence="17">
    <location>
        <position position="172"/>
    </location>
    <ligand>
        <name>heme</name>
        <dbReference type="ChEBI" id="CHEBI:30413"/>
        <label>4</label>
    </ligand>
    <ligandPart>
        <name>Fe</name>
        <dbReference type="ChEBI" id="CHEBI:18248"/>
    </ligandPart>
</feature>
<dbReference type="PIRSF" id="PIRSF000014">
    <property type="entry name" value="4_hem_cytch_TorC"/>
    <property type="match status" value="1"/>
</dbReference>
<evidence type="ECO:0000256" key="4">
    <source>
        <dbReference type="ARBA" id="ARBA00022448"/>
    </source>
</evidence>
<protein>
    <recommendedName>
        <fullName evidence="15">Cytochrome c-type protein</fullName>
    </recommendedName>
</protein>
<feature type="binding site" description="covalent" evidence="16">
    <location>
        <position position="78"/>
    </location>
    <ligand>
        <name>heme</name>
        <dbReference type="ChEBI" id="CHEBI:30413"/>
        <label>2</label>
    </ligand>
</feature>
<comment type="caution">
    <text evidence="20">The sequence shown here is derived from an EMBL/GenBank/DDBJ whole genome shotgun (WGS) entry which is preliminary data.</text>
</comment>
<evidence type="ECO:0000313" key="20">
    <source>
        <dbReference type="EMBL" id="RBP14126.1"/>
    </source>
</evidence>
<evidence type="ECO:0000256" key="18">
    <source>
        <dbReference type="SAM" id="Phobius"/>
    </source>
</evidence>
<dbReference type="GO" id="GO:0009061">
    <property type="term" value="P:anaerobic respiration"/>
    <property type="evidence" value="ECO:0007669"/>
    <property type="project" value="TreeGrafter"/>
</dbReference>
<dbReference type="FunFam" id="1.10.3820.10:FF:000001">
    <property type="entry name" value="Cytochrome c-type protein"/>
    <property type="match status" value="1"/>
</dbReference>
<feature type="domain" description="NapC/NirT cytochrome c N-terminal" evidence="19">
    <location>
        <begin position="10"/>
        <end position="182"/>
    </location>
</feature>
<feature type="binding site" description="covalent" evidence="16">
    <location>
        <position position="333"/>
    </location>
    <ligand>
        <name>heme</name>
        <dbReference type="ChEBI" id="CHEBI:30413"/>
        <label>5</label>
    </ligand>
</feature>
<dbReference type="EMBL" id="QNRK01000010">
    <property type="protein sequence ID" value="RBP14126.1"/>
    <property type="molecule type" value="Genomic_DNA"/>
</dbReference>
<feature type="binding site" description="covalent" evidence="16">
    <location>
        <position position="75"/>
    </location>
    <ligand>
        <name>heme</name>
        <dbReference type="ChEBI" id="CHEBI:30413"/>
        <label>2</label>
    </ligand>
</feature>
<evidence type="ECO:0000256" key="11">
    <source>
        <dbReference type="ARBA" id="ARBA00022989"/>
    </source>
</evidence>
<dbReference type="PANTHER" id="PTHR30333">
    <property type="entry name" value="CYTOCHROME C-TYPE PROTEIN"/>
    <property type="match status" value="1"/>
</dbReference>
<evidence type="ECO:0000256" key="6">
    <source>
        <dbReference type="ARBA" id="ARBA00022519"/>
    </source>
</evidence>